<sequence>MQLLSTLWNGLANWFSQAVPASFGPLDAATTDDQRRSVHDVTIEQLGIAHWSCHTHF</sequence>
<dbReference type="EMBL" id="CP102774">
    <property type="protein sequence ID" value="UZF86548.1"/>
    <property type="molecule type" value="Genomic_DNA"/>
</dbReference>
<gene>
    <name evidence="1" type="ORF">NWE54_22675</name>
</gene>
<dbReference type="AlphaFoldDB" id="A0A9E8CRY1"/>
<protein>
    <submittedName>
        <fullName evidence="1">Uncharacterized protein</fullName>
    </submittedName>
</protein>
<organism evidence="1">
    <name type="scientific">Bosea sp. NBC_00436</name>
    <dbReference type="NCBI Taxonomy" id="2969620"/>
    <lineage>
        <taxon>Bacteria</taxon>
        <taxon>Pseudomonadati</taxon>
        <taxon>Pseudomonadota</taxon>
        <taxon>Alphaproteobacteria</taxon>
        <taxon>Hyphomicrobiales</taxon>
        <taxon>Boseaceae</taxon>
        <taxon>Bosea</taxon>
    </lineage>
</organism>
<proteinExistence type="predicted"/>
<reference evidence="1" key="1">
    <citation type="submission" date="2022-08" db="EMBL/GenBank/DDBJ databases">
        <title>Complete Genome Sequences of 2 Bosea sp. soil isolates.</title>
        <authorList>
            <person name="Alvarez Arevalo M."/>
            <person name="Sterndorff E.B."/>
            <person name="Faurdal D."/>
            <person name="Joergensen T.S."/>
            <person name="Weber T."/>
        </authorList>
    </citation>
    <scope>NUCLEOTIDE SEQUENCE</scope>
    <source>
        <strain evidence="1">NBC_00436</strain>
    </source>
</reference>
<name>A0A9E8CRY1_9HYPH</name>
<accession>A0A9E8CRY1</accession>
<evidence type="ECO:0000313" key="1">
    <source>
        <dbReference type="EMBL" id="UZF86548.1"/>
    </source>
</evidence>